<sequence length="630" mass="71616">MTKKIVIILLALFILIKAPIFAAPSKNSIEVFIDDKKVISDVMPFIYKDTTMVPLRVISENLGAKVNYESVSKKITLSFKNNTIILKVNDLYAYVGGKKTKLQIPPMIISNRVFVPLRFIAENFEAKVIWDGQNRIVRIYKKNNEIKNIYWDENEGVLNIEAENPPEYSIQEKENSIILDLTAKVKENQNFYVYNGKFLKDAQISFTDAGIRLILEKKEGFLNEYFEKDGVLKLKFFTVIDGLEYAKSTESSKFTVKVPANIEFKYFTLGSVNSNDYRLVVDLYNSRPAFHIPRIDGDNFVTSVRSSQFSINPDITRIVFDMKGDFNFLVKKEEEGLVVEFRNNAKLLDVSIENKDGKTQVIFGLDKTTAYSINEDVLRNTLVIEMDKTDLIYRGKTQDFTFFNGMKGNVIFEEDVNNNKLKARIYKGDYGLQHNILTLDNKIIIEFSSLSLFGKTIVIDPGHGGNDPGAVYQGVYEKDINLDIALRLKKVLEDNGAKVLMTRESDIYVNLYARAGMANEINADLFVSIHCNSSLNPLTSGIQTLYFPTMEKKRFAEVIQKSLVEALGLKDLGIVERTALVVIRETNMPSCIIEVAFMSNPNDLSLLMDPNFRQKAAEGIFKGILKFLVY</sequence>
<dbReference type="Gene3D" id="2.60.40.3500">
    <property type="match status" value="1"/>
</dbReference>
<protein>
    <submittedName>
        <fullName evidence="4">N-acetylmuramoyl-L-alanine amidase LytC</fullName>
        <ecNumber evidence="4">3.5.1.28</ecNumber>
    </submittedName>
</protein>
<dbReference type="STRING" id="520767.ATZ99_02160"/>
<feature type="domain" description="MurNAc-LAA" evidence="3">
    <location>
        <begin position="515"/>
        <end position="625"/>
    </location>
</feature>
<dbReference type="Pfam" id="PF07833">
    <property type="entry name" value="Cu_amine_oxidN1"/>
    <property type="match status" value="1"/>
</dbReference>
<evidence type="ECO:0000256" key="1">
    <source>
        <dbReference type="ARBA" id="ARBA00022801"/>
    </source>
</evidence>
<keyword evidence="2" id="KW-0732">Signal</keyword>
<feature type="chain" id="PRO_5007837538" evidence="2">
    <location>
        <begin position="23"/>
        <end position="630"/>
    </location>
</feature>
<evidence type="ECO:0000313" key="4">
    <source>
        <dbReference type="EMBL" id="KYO68704.1"/>
    </source>
</evidence>
<feature type="signal peptide" evidence="2">
    <location>
        <begin position="1"/>
        <end position="22"/>
    </location>
</feature>
<dbReference type="GO" id="GO:0008745">
    <property type="term" value="F:N-acetylmuramoyl-L-alanine amidase activity"/>
    <property type="evidence" value="ECO:0007669"/>
    <property type="project" value="UniProtKB-EC"/>
</dbReference>
<proteinExistence type="predicted"/>
<dbReference type="InterPro" id="IPR050695">
    <property type="entry name" value="N-acetylmuramoyl_amidase_3"/>
</dbReference>
<dbReference type="PANTHER" id="PTHR30404">
    <property type="entry name" value="N-ACETYLMURAMOYL-L-ALANINE AMIDASE"/>
    <property type="match status" value="1"/>
</dbReference>
<evidence type="ECO:0000313" key="5">
    <source>
        <dbReference type="Proteomes" id="UP000075737"/>
    </source>
</evidence>
<dbReference type="Gene3D" id="3.30.457.10">
    <property type="entry name" value="Copper amine oxidase-like, N-terminal domain"/>
    <property type="match status" value="1"/>
</dbReference>
<dbReference type="GO" id="GO:0009253">
    <property type="term" value="P:peptidoglycan catabolic process"/>
    <property type="evidence" value="ECO:0007669"/>
    <property type="project" value="InterPro"/>
</dbReference>
<dbReference type="EC" id="3.5.1.28" evidence="4"/>
<dbReference type="CDD" id="cd02696">
    <property type="entry name" value="MurNAc-LAA"/>
    <property type="match status" value="1"/>
</dbReference>
<dbReference type="PANTHER" id="PTHR30404:SF0">
    <property type="entry name" value="N-ACETYLMURAMOYL-L-ALANINE AMIDASE AMIC"/>
    <property type="match status" value="1"/>
</dbReference>
<dbReference type="InterPro" id="IPR002508">
    <property type="entry name" value="MurNAc-LAA_cat"/>
</dbReference>
<reference evidence="4 5" key="1">
    <citation type="submission" date="2015-12" db="EMBL/GenBank/DDBJ databases">
        <title>Draft genome of Thermovenabulum gondwanense isolated from a red thermophilic microbial mat colonisisng an outflow channel of a bore well.</title>
        <authorList>
            <person name="Patel B.K."/>
        </authorList>
    </citation>
    <scope>NUCLEOTIDE SEQUENCE [LARGE SCALE GENOMIC DNA]</scope>
    <source>
        <strain evidence="4 5">R270</strain>
    </source>
</reference>
<evidence type="ECO:0000256" key="2">
    <source>
        <dbReference type="SAM" id="SignalP"/>
    </source>
</evidence>
<comment type="caution">
    <text evidence="4">The sequence shown here is derived from an EMBL/GenBank/DDBJ whole genome shotgun (WGS) entry which is preliminary data.</text>
</comment>
<organism evidence="4 5">
    <name type="scientific">Thermovenabulum gondwanense</name>
    <dbReference type="NCBI Taxonomy" id="520767"/>
    <lineage>
        <taxon>Bacteria</taxon>
        <taxon>Bacillati</taxon>
        <taxon>Bacillota</taxon>
        <taxon>Clostridia</taxon>
        <taxon>Thermosediminibacterales</taxon>
        <taxon>Thermosediminibacteraceae</taxon>
        <taxon>Thermovenabulum</taxon>
    </lineage>
</organism>
<gene>
    <name evidence="4" type="primary">lytC</name>
    <name evidence="4" type="ORF">ATZ99_02160</name>
</gene>
<dbReference type="Proteomes" id="UP000075737">
    <property type="component" value="Unassembled WGS sequence"/>
</dbReference>
<keyword evidence="1 4" id="KW-0378">Hydrolase</keyword>
<keyword evidence="5" id="KW-1185">Reference proteome</keyword>
<dbReference type="PATRIC" id="fig|520767.4.peg.222"/>
<dbReference type="InterPro" id="IPR036582">
    <property type="entry name" value="Mao_N_sf"/>
</dbReference>
<evidence type="ECO:0000259" key="3">
    <source>
        <dbReference type="SMART" id="SM00646"/>
    </source>
</evidence>
<dbReference type="InterPro" id="IPR021731">
    <property type="entry name" value="AMIN_dom"/>
</dbReference>
<dbReference type="GO" id="GO:0030288">
    <property type="term" value="C:outer membrane-bounded periplasmic space"/>
    <property type="evidence" value="ECO:0007669"/>
    <property type="project" value="TreeGrafter"/>
</dbReference>
<dbReference type="Pfam" id="PF01520">
    <property type="entry name" value="Amidase_3"/>
    <property type="match status" value="1"/>
</dbReference>
<accession>A0A162N2G0</accession>
<dbReference type="SUPFAM" id="SSF55383">
    <property type="entry name" value="Copper amine oxidase, domain N"/>
    <property type="match status" value="1"/>
</dbReference>
<dbReference type="Gene3D" id="3.40.630.40">
    <property type="entry name" value="Zn-dependent exopeptidases"/>
    <property type="match status" value="1"/>
</dbReference>
<name>A0A162N2G0_9FIRM</name>
<dbReference type="SUPFAM" id="SSF53187">
    <property type="entry name" value="Zn-dependent exopeptidases"/>
    <property type="match status" value="1"/>
</dbReference>
<dbReference type="Pfam" id="PF11741">
    <property type="entry name" value="AMIN"/>
    <property type="match status" value="1"/>
</dbReference>
<dbReference type="RefSeq" id="WP_068747395.1">
    <property type="nucleotide sequence ID" value="NZ_LOHZ01000015.1"/>
</dbReference>
<dbReference type="SMART" id="SM00646">
    <property type="entry name" value="Ami_3"/>
    <property type="match status" value="1"/>
</dbReference>
<dbReference type="InterPro" id="IPR012854">
    <property type="entry name" value="Cu_amine_oxidase-like_N"/>
</dbReference>
<dbReference type="AlphaFoldDB" id="A0A162N2G0"/>
<dbReference type="OrthoDB" id="9813450at2"/>
<dbReference type="EMBL" id="LOHZ01000015">
    <property type="protein sequence ID" value="KYO68704.1"/>
    <property type="molecule type" value="Genomic_DNA"/>
</dbReference>